<dbReference type="PANTHER" id="PTHR36115:SF6">
    <property type="entry name" value="PROLINE-RICH ANTIGEN HOMOLOG"/>
    <property type="match status" value="1"/>
</dbReference>
<keyword evidence="9" id="KW-1185">Reference proteome</keyword>
<evidence type="ECO:0000256" key="6">
    <source>
        <dbReference type="SAM" id="Phobius"/>
    </source>
</evidence>
<gene>
    <name evidence="8" type="ORF">NGM99_13470</name>
</gene>
<dbReference type="RefSeq" id="WP_252819719.1">
    <property type="nucleotide sequence ID" value="NZ_JAMXQS010000006.1"/>
</dbReference>
<keyword evidence="5 6" id="KW-0472">Membrane</keyword>
<comment type="subcellular location">
    <subcellularLocation>
        <location evidence="1">Cell membrane</location>
        <topology evidence="1">Multi-pass membrane protein</topology>
    </subcellularLocation>
</comment>
<reference evidence="8 9" key="1">
    <citation type="submission" date="2022-06" db="EMBL/GenBank/DDBJ databases">
        <title>Mesorhizobium sp. strain RP14 Genome sequencing and assembly.</title>
        <authorList>
            <person name="Kim I."/>
        </authorList>
    </citation>
    <scope>NUCLEOTIDE SEQUENCE [LARGE SCALE GENOMIC DNA]</scope>
    <source>
        <strain evidence="9">RP14(2022)</strain>
    </source>
</reference>
<organism evidence="8 9">
    <name type="scientific">Mesorhizobium liriopis</name>
    <dbReference type="NCBI Taxonomy" id="2953882"/>
    <lineage>
        <taxon>Bacteria</taxon>
        <taxon>Pseudomonadati</taxon>
        <taxon>Pseudomonadota</taxon>
        <taxon>Alphaproteobacteria</taxon>
        <taxon>Hyphomicrobiales</taxon>
        <taxon>Phyllobacteriaceae</taxon>
        <taxon>Mesorhizobium</taxon>
    </lineage>
</organism>
<dbReference type="Proteomes" id="UP001205906">
    <property type="component" value="Unassembled WGS sequence"/>
</dbReference>
<evidence type="ECO:0000313" key="8">
    <source>
        <dbReference type="EMBL" id="MCO6050789.1"/>
    </source>
</evidence>
<accession>A0ABT1C7J8</accession>
<evidence type="ECO:0000259" key="7">
    <source>
        <dbReference type="Pfam" id="PF06271"/>
    </source>
</evidence>
<keyword evidence="4 6" id="KW-1133">Transmembrane helix</keyword>
<proteinExistence type="predicted"/>
<keyword evidence="2" id="KW-1003">Cell membrane</keyword>
<dbReference type="InterPro" id="IPR010432">
    <property type="entry name" value="RDD"/>
</dbReference>
<evidence type="ECO:0000313" key="9">
    <source>
        <dbReference type="Proteomes" id="UP001205906"/>
    </source>
</evidence>
<keyword evidence="3 6" id="KW-0812">Transmembrane</keyword>
<comment type="caution">
    <text evidence="8">The sequence shown here is derived from an EMBL/GenBank/DDBJ whole genome shotgun (WGS) entry which is preliminary data.</text>
</comment>
<evidence type="ECO:0000256" key="1">
    <source>
        <dbReference type="ARBA" id="ARBA00004651"/>
    </source>
</evidence>
<dbReference type="EMBL" id="JAMXQS010000006">
    <property type="protein sequence ID" value="MCO6050789.1"/>
    <property type="molecule type" value="Genomic_DNA"/>
</dbReference>
<dbReference type="PANTHER" id="PTHR36115">
    <property type="entry name" value="PROLINE-RICH ANTIGEN HOMOLOG-RELATED"/>
    <property type="match status" value="1"/>
</dbReference>
<dbReference type="InterPro" id="IPR051791">
    <property type="entry name" value="Pra-immunoreactive"/>
</dbReference>
<evidence type="ECO:0000256" key="3">
    <source>
        <dbReference type="ARBA" id="ARBA00022692"/>
    </source>
</evidence>
<sequence length="158" mass="17361">MTARDYRDDLASVPLDEPALYDGVLSRRVFAFCIDYLLIALWTIPAAIVVFIGGIVTLGLGWMLFAILIPLVALIYMWKTLGGPNQATTGMRMMGVHIMRLDGSRIDGPTAAIHMALFWLGNAVLTPLILLATLFTNGKRTIHDLLLGTVVVRDRPPL</sequence>
<feature type="transmembrane region" description="Helical" evidence="6">
    <location>
        <begin position="111"/>
        <end position="135"/>
    </location>
</feature>
<feature type="domain" description="RDD" evidence="7">
    <location>
        <begin position="25"/>
        <end position="147"/>
    </location>
</feature>
<dbReference type="Pfam" id="PF06271">
    <property type="entry name" value="RDD"/>
    <property type="match status" value="1"/>
</dbReference>
<evidence type="ECO:0000256" key="5">
    <source>
        <dbReference type="ARBA" id="ARBA00023136"/>
    </source>
</evidence>
<feature type="transmembrane region" description="Helical" evidence="6">
    <location>
        <begin position="29"/>
        <end position="52"/>
    </location>
</feature>
<feature type="transmembrane region" description="Helical" evidence="6">
    <location>
        <begin position="59"/>
        <end position="78"/>
    </location>
</feature>
<name>A0ABT1C7J8_9HYPH</name>
<protein>
    <submittedName>
        <fullName evidence="8">RDD family protein</fullName>
    </submittedName>
</protein>
<evidence type="ECO:0000256" key="4">
    <source>
        <dbReference type="ARBA" id="ARBA00022989"/>
    </source>
</evidence>
<evidence type="ECO:0000256" key="2">
    <source>
        <dbReference type="ARBA" id="ARBA00022475"/>
    </source>
</evidence>